<comment type="similarity">
    <text evidence="1">Belongs to the ComF/GntX family.</text>
</comment>
<dbReference type="InterPro" id="IPR000836">
    <property type="entry name" value="PRTase_dom"/>
</dbReference>
<dbReference type="Gene3D" id="3.40.50.2020">
    <property type="match status" value="1"/>
</dbReference>
<gene>
    <name evidence="3" type="ORF">KUM_1262</name>
</gene>
<dbReference type="Pfam" id="PF00156">
    <property type="entry name" value="Pribosyltran"/>
    <property type="match status" value="1"/>
</dbReference>
<dbReference type="PANTHER" id="PTHR47505">
    <property type="entry name" value="DNA UTILIZATION PROTEIN YHGH"/>
    <property type="match status" value="1"/>
</dbReference>
<feature type="domain" description="Phosphoribosyltransferase" evidence="2">
    <location>
        <begin position="187"/>
        <end position="226"/>
    </location>
</feature>
<dbReference type="SUPFAM" id="SSF53271">
    <property type="entry name" value="PRTase-like"/>
    <property type="match status" value="1"/>
</dbReference>
<dbReference type="EMBL" id="HE681424">
    <property type="protein sequence ID" value="CCG20043.1"/>
    <property type="molecule type" value="Genomic_DNA"/>
</dbReference>
<keyword evidence="3" id="KW-0808">Transferase</keyword>
<proteinExistence type="inferred from homology"/>
<accession>I7J2E5</accession>
<dbReference type="KEGG" id="tat:KUM_1262"/>
<dbReference type="RefSeq" id="WP_015552051.1">
    <property type="nucleotide sequence ID" value="NC_021033.1"/>
</dbReference>
<organism evidence="3">
    <name type="scientific">Taylorella asinigenitalis 14/45</name>
    <dbReference type="NCBI Taxonomy" id="1091495"/>
    <lineage>
        <taxon>Bacteria</taxon>
        <taxon>Pseudomonadati</taxon>
        <taxon>Pseudomonadota</taxon>
        <taxon>Betaproteobacteria</taxon>
        <taxon>Burkholderiales</taxon>
        <taxon>Alcaligenaceae</taxon>
        <taxon>Taylorella</taxon>
    </lineage>
</organism>
<sequence length="233" mass="26530">MNLFSLIPSVCPMCGEPSKFKSFCRGCKDDIVYSMRNHPYRCEHCLLALPQEGDCPNCSDYYVDIEAIWTIFDYFPPNESLILRFKNNGENYLADYFARLFFEMNPNFKPDLDTVFIPIPSRNPSLRKRGYNPATLFAQALRKKYLCKIDASIMRCRYHDNKVLKALDQAQRFASSSQQYFCAYRAKFKKAIIVDDVLTTGSTIHAASRALLAAGVENVQAVVIARAAIPGLF</sequence>
<dbReference type="InterPro" id="IPR029057">
    <property type="entry name" value="PRTase-like"/>
</dbReference>
<dbReference type="PANTHER" id="PTHR47505:SF1">
    <property type="entry name" value="DNA UTILIZATION PROTEIN YHGH"/>
    <property type="match status" value="1"/>
</dbReference>
<dbReference type="BioCyc" id="TASI1091495:G13GE-1255-MONOMER"/>
<evidence type="ECO:0000256" key="1">
    <source>
        <dbReference type="ARBA" id="ARBA00008007"/>
    </source>
</evidence>
<dbReference type="InterPro" id="IPR051910">
    <property type="entry name" value="ComF/GntX_DNA_util-trans"/>
</dbReference>
<dbReference type="CDD" id="cd06223">
    <property type="entry name" value="PRTases_typeI"/>
    <property type="match status" value="1"/>
</dbReference>
<protein>
    <submittedName>
        <fullName evidence="3">Putative phophoribosyltransferase protein</fullName>
    </submittedName>
</protein>
<dbReference type="AlphaFoldDB" id="I7J2E5"/>
<evidence type="ECO:0000313" key="3">
    <source>
        <dbReference type="EMBL" id="CCG20043.1"/>
    </source>
</evidence>
<dbReference type="HOGENOM" id="CLU_054549_0_2_4"/>
<evidence type="ECO:0000259" key="2">
    <source>
        <dbReference type="Pfam" id="PF00156"/>
    </source>
</evidence>
<dbReference type="GO" id="GO:0016740">
    <property type="term" value="F:transferase activity"/>
    <property type="evidence" value="ECO:0007669"/>
    <property type="project" value="UniProtKB-KW"/>
</dbReference>
<name>I7J2E5_9BURK</name>
<reference evidence="3" key="1">
    <citation type="journal article" date="2012" name="Vet. Microbiol.">
        <title>Comparative genomic analyses of the Taylorellae.</title>
        <authorList>
            <person name="Hauser H."/>
            <person name="Richter D.C."/>
            <person name="van Tonder A."/>
            <person name="Clark L."/>
            <person name="Preston A."/>
        </authorList>
    </citation>
    <scope>NUCLEOTIDE SEQUENCE</scope>
    <source>
        <strain evidence="3">14/45</strain>
    </source>
</reference>